<dbReference type="PANTHER" id="PTHR10465:SF0">
    <property type="entry name" value="SARCALUMENIN"/>
    <property type="match status" value="1"/>
</dbReference>
<dbReference type="Pfam" id="PF00350">
    <property type="entry name" value="Dynamin_N"/>
    <property type="match status" value="1"/>
</dbReference>
<protein>
    <recommendedName>
        <fullName evidence="6">Dynamin N-terminal domain-containing protein</fullName>
    </recommendedName>
</protein>
<dbReference type="GO" id="GO:0003924">
    <property type="term" value="F:GTPase activity"/>
    <property type="evidence" value="ECO:0007669"/>
    <property type="project" value="InterPro"/>
</dbReference>
<accession>I9QLA0</accession>
<keyword evidence="3" id="KW-0378">Hydrolase</keyword>
<sequence length="531" mass="62535">MSVNFFNDKFSTAENHHNTEGLKERYDLIARILNAKTNNEGLEEYQSVLDNEFLEFASGVDSLKEKEIALLTLQEIKKELQLVAGYPSLFQKTIVAVGGGFSAGKSTFLNNLLGLKLKLPQDLNPTTAIPTYCLKGKKEVLMGFSQNGGMVELPHLAFDHQFLESLGFNLKEIMPFMLLSAPSVPFEFLCFIDTPGFNSAKQGYTDGDEQASKESLKHAKHILWFISCERGELHKDDLEFLQELYEEGKQVFIVLSRADRRTKSQLEEVAKKIRETLKDNGIEFLGICAYSATRYQEYKEFSEKSKVFNSLEEFLMKLNQRSEKQNEILGVLYEVHSMYEKAIKQDASQFKRYQRALHSVKLDLMQKGFDDFNDATFNKIHSLKKEFSEQEQSKREDLAQLNGVIDLFKDSIDKVFDRVSAFTWEKYKEQNDDEEDDEINRREFEEIKKMVLYFRDWCMFRLDWYELSEEEIQKHRDWMDEDNELIQLDYSLKNLSRFKEYKEDYGEYYQDHLNDEELQNNLREWRRSKRR</sequence>
<dbReference type="InterPro" id="IPR027094">
    <property type="entry name" value="Mitofusin_fam"/>
</dbReference>
<name>I9QLA0_HELPX</name>
<comment type="caution">
    <text evidence="7">The sequence shown here is derived from an EMBL/GenBank/DDBJ whole genome shotgun (WGS) entry which is preliminary data.</text>
</comment>
<evidence type="ECO:0000256" key="3">
    <source>
        <dbReference type="ARBA" id="ARBA00022801"/>
    </source>
</evidence>
<dbReference type="InterPro" id="IPR027417">
    <property type="entry name" value="P-loop_NTPase"/>
</dbReference>
<dbReference type="GO" id="GO:0005525">
    <property type="term" value="F:GTP binding"/>
    <property type="evidence" value="ECO:0007669"/>
    <property type="project" value="UniProtKB-KW"/>
</dbReference>
<keyword evidence="2" id="KW-0547">Nucleotide-binding</keyword>
<keyword evidence="4" id="KW-0342">GTP-binding</keyword>
<dbReference type="Gene3D" id="3.40.50.300">
    <property type="entry name" value="P-loop containing nucleotide triphosphate hydrolases"/>
    <property type="match status" value="1"/>
</dbReference>
<organism evidence="7 8">
    <name type="scientific">Helicobacter pylori NQ4053</name>
    <dbReference type="NCBI Taxonomy" id="992027"/>
    <lineage>
        <taxon>Bacteria</taxon>
        <taxon>Pseudomonadati</taxon>
        <taxon>Campylobacterota</taxon>
        <taxon>Epsilonproteobacteria</taxon>
        <taxon>Campylobacterales</taxon>
        <taxon>Helicobacteraceae</taxon>
        <taxon>Helicobacter</taxon>
    </lineage>
</organism>
<evidence type="ECO:0000313" key="7">
    <source>
        <dbReference type="EMBL" id="EJB33884.1"/>
    </source>
</evidence>
<evidence type="ECO:0000313" key="8">
    <source>
        <dbReference type="Proteomes" id="UP000004260"/>
    </source>
</evidence>
<dbReference type="RefSeq" id="WP_000115608.1">
    <property type="nucleotide sequence ID" value="NZ_AKNV01000004.1"/>
</dbReference>
<evidence type="ECO:0000256" key="5">
    <source>
        <dbReference type="ARBA" id="ARBA00023136"/>
    </source>
</evidence>
<dbReference type="GO" id="GO:0016020">
    <property type="term" value="C:membrane"/>
    <property type="evidence" value="ECO:0007669"/>
    <property type="project" value="UniProtKB-SubCell"/>
</dbReference>
<evidence type="ECO:0000259" key="6">
    <source>
        <dbReference type="Pfam" id="PF00350"/>
    </source>
</evidence>
<feature type="domain" description="Dynamin N-terminal" evidence="6">
    <location>
        <begin position="95"/>
        <end position="256"/>
    </location>
</feature>
<dbReference type="InterPro" id="IPR045063">
    <property type="entry name" value="Dynamin_N"/>
</dbReference>
<comment type="subcellular location">
    <subcellularLocation>
        <location evidence="1">Membrane</location>
    </subcellularLocation>
</comment>
<dbReference type="PANTHER" id="PTHR10465">
    <property type="entry name" value="TRANSMEMBRANE GTPASE FZO1"/>
    <property type="match status" value="1"/>
</dbReference>
<evidence type="ECO:0000256" key="4">
    <source>
        <dbReference type="ARBA" id="ARBA00023134"/>
    </source>
</evidence>
<dbReference type="PATRIC" id="fig|992027.3.peg.927"/>
<evidence type="ECO:0000256" key="1">
    <source>
        <dbReference type="ARBA" id="ARBA00004370"/>
    </source>
</evidence>
<proteinExistence type="predicted"/>
<dbReference type="Proteomes" id="UP000004260">
    <property type="component" value="Unassembled WGS sequence"/>
</dbReference>
<keyword evidence="5" id="KW-0472">Membrane</keyword>
<evidence type="ECO:0000256" key="2">
    <source>
        <dbReference type="ARBA" id="ARBA00022741"/>
    </source>
</evidence>
<dbReference type="EMBL" id="AKNV01000004">
    <property type="protein sequence ID" value="EJB33884.1"/>
    <property type="molecule type" value="Genomic_DNA"/>
</dbReference>
<gene>
    <name evidence="7" type="ORF">HPNQ4053_0947</name>
</gene>
<dbReference type="SUPFAM" id="SSF52540">
    <property type="entry name" value="P-loop containing nucleoside triphosphate hydrolases"/>
    <property type="match status" value="1"/>
</dbReference>
<reference evidence="7 8" key="1">
    <citation type="journal article" date="2013" name="Pathog. Dis.">
        <title>Genome sequences of 65 Helicobacter pylori strains isolated from asymptomatic individuals and patients with gastric cancer, peptic ulcer disease, or gastritis.</title>
        <authorList>
            <person name="Blanchard T.G."/>
            <person name="Czinn S.J."/>
            <person name="Correa P."/>
            <person name="Nakazawa T."/>
            <person name="Keelan M."/>
            <person name="Morningstar L."/>
            <person name="Santana-Cruz I."/>
            <person name="Maroo A."/>
            <person name="McCracken C."/>
            <person name="Shefchek K."/>
            <person name="Daugherty S."/>
            <person name="Song Y."/>
            <person name="Fraser C.M."/>
            <person name="Fricke W.F."/>
        </authorList>
    </citation>
    <scope>NUCLEOTIDE SEQUENCE [LARGE SCALE GENOMIC DNA]</scope>
    <source>
        <strain evidence="7 8">NQ4053</strain>
    </source>
</reference>
<dbReference type="AlphaFoldDB" id="I9QLA0"/>